<organism evidence="2 3">
    <name type="scientific">Sphagnum jensenii</name>
    <dbReference type="NCBI Taxonomy" id="128206"/>
    <lineage>
        <taxon>Eukaryota</taxon>
        <taxon>Viridiplantae</taxon>
        <taxon>Streptophyta</taxon>
        <taxon>Embryophyta</taxon>
        <taxon>Bryophyta</taxon>
        <taxon>Sphagnophytina</taxon>
        <taxon>Sphagnopsida</taxon>
        <taxon>Sphagnales</taxon>
        <taxon>Sphagnaceae</taxon>
        <taxon>Sphagnum</taxon>
    </lineage>
</organism>
<keyword evidence="3" id="KW-1185">Reference proteome</keyword>
<protein>
    <submittedName>
        <fullName evidence="2">Uncharacterized protein</fullName>
    </submittedName>
</protein>
<evidence type="ECO:0000313" key="3">
    <source>
        <dbReference type="Proteomes" id="UP001497444"/>
    </source>
</evidence>
<proteinExistence type="predicted"/>
<accession>A0ABP0W5R4</accession>
<feature type="compositionally biased region" description="Basic and acidic residues" evidence="1">
    <location>
        <begin position="73"/>
        <end position="84"/>
    </location>
</feature>
<dbReference type="Proteomes" id="UP001497444">
    <property type="component" value="Chromosome 14"/>
</dbReference>
<evidence type="ECO:0000313" key="2">
    <source>
        <dbReference type="EMBL" id="CAK9262129.1"/>
    </source>
</evidence>
<sequence>MLRESSARDHRSATTRRPVERGAQQHQQQLGFVGDSSSSRVGSSDVQSMSLVRHTKGLTDEIATGESCSSSSIERDPELLARRR</sequence>
<feature type="region of interest" description="Disordered" evidence="1">
    <location>
        <begin position="1"/>
        <end position="84"/>
    </location>
</feature>
<evidence type="ECO:0000256" key="1">
    <source>
        <dbReference type="SAM" id="MobiDB-lite"/>
    </source>
</evidence>
<feature type="compositionally biased region" description="Low complexity" evidence="1">
    <location>
        <begin position="33"/>
        <end position="50"/>
    </location>
</feature>
<dbReference type="EMBL" id="OZ020109">
    <property type="protein sequence ID" value="CAK9262129.1"/>
    <property type="molecule type" value="Genomic_DNA"/>
</dbReference>
<gene>
    <name evidence="2" type="ORF">CSSPJE1EN1_LOCUS7607</name>
</gene>
<reference evidence="2" key="1">
    <citation type="submission" date="2024-02" db="EMBL/GenBank/DDBJ databases">
        <authorList>
            <consortium name="ELIXIR-Norway"/>
            <consortium name="Elixir Norway"/>
        </authorList>
    </citation>
    <scope>NUCLEOTIDE SEQUENCE</scope>
</reference>
<name>A0ABP0W5R4_9BRYO</name>
<feature type="compositionally biased region" description="Basic and acidic residues" evidence="1">
    <location>
        <begin position="1"/>
        <end position="20"/>
    </location>
</feature>